<evidence type="ECO:0000313" key="2">
    <source>
        <dbReference type="EMBL" id="TKA77441.1"/>
    </source>
</evidence>
<reference evidence="1 3" key="1">
    <citation type="submission" date="2017-03" db="EMBL/GenBank/DDBJ databases">
        <title>Genomes of endolithic fungi from Antarctica.</title>
        <authorList>
            <person name="Coleine C."/>
            <person name="Masonjones S."/>
            <person name="Stajich J.E."/>
        </authorList>
    </citation>
    <scope>NUCLEOTIDE SEQUENCE [LARGE SCALE GENOMIC DNA]</scope>
    <source>
        <strain evidence="1 3">CCFEE 5187</strain>
    </source>
</reference>
<dbReference type="EMBL" id="NAJN01000238">
    <property type="protein sequence ID" value="TKA76433.1"/>
    <property type="molecule type" value="Genomic_DNA"/>
</dbReference>
<comment type="caution">
    <text evidence="1">The sequence shown here is derived from an EMBL/GenBank/DDBJ whole genome shotgun (WGS) entry which is preliminary data.</text>
</comment>
<keyword evidence="3" id="KW-1185">Reference proteome</keyword>
<dbReference type="EMBL" id="NAJN01000188">
    <property type="protein sequence ID" value="TKA77441.1"/>
    <property type="molecule type" value="Genomic_DNA"/>
</dbReference>
<name>A0A4U0XM14_9PEZI</name>
<gene>
    <name evidence="2" type="ORF">B0A49_02333</name>
    <name evidence="1" type="ORF">B0A49_04245</name>
</gene>
<protein>
    <submittedName>
        <fullName evidence="1">Uncharacterized protein</fullName>
    </submittedName>
</protein>
<evidence type="ECO:0000313" key="1">
    <source>
        <dbReference type="EMBL" id="TKA76433.1"/>
    </source>
</evidence>
<sequence length="172" mass="20560">MSFTTSFAWLRDFGNRFLRAPSINNLDRKWLACIEYDLQQLRESFSYYTTLAEKEDPRYRQLSLWQNKELASAKINEIDLGIEFPDQPPESSRDRTPTTLSRWFYDTSNGAIWALHTRHRFSQILVDFKKWNTKLKEIFQEEWSVLTEESLRYDVLSGTLDIRTDEEHELHA</sequence>
<evidence type="ECO:0000313" key="3">
    <source>
        <dbReference type="Proteomes" id="UP000308768"/>
    </source>
</evidence>
<dbReference type="Proteomes" id="UP000308768">
    <property type="component" value="Unassembled WGS sequence"/>
</dbReference>
<dbReference type="AlphaFoldDB" id="A0A4U0XM14"/>
<proteinExistence type="predicted"/>
<organism evidence="1 3">
    <name type="scientific">Cryomyces minteri</name>
    <dbReference type="NCBI Taxonomy" id="331657"/>
    <lineage>
        <taxon>Eukaryota</taxon>
        <taxon>Fungi</taxon>
        <taxon>Dikarya</taxon>
        <taxon>Ascomycota</taxon>
        <taxon>Pezizomycotina</taxon>
        <taxon>Dothideomycetes</taxon>
        <taxon>Dothideomycetes incertae sedis</taxon>
        <taxon>Cryomyces</taxon>
    </lineage>
</organism>
<accession>A0A4U0XM14</accession>